<feature type="compositionally biased region" description="Basic and acidic residues" evidence="1">
    <location>
        <begin position="1038"/>
        <end position="1051"/>
    </location>
</feature>
<feature type="region of interest" description="Disordered" evidence="1">
    <location>
        <begin position="982"/>
        <end position="1051"/>
    </location>
</feature>
<name>A0A8H3IXB1_9LECA</name>
<dbReference type="Proteomes" id="UP000664169">
    <property type="component" value="Unassembled WGS sequence"/>
</dbReference>
<gene>
    <name evidence="2" type="ORF">GOMPHAMPRED_006517</name>
</gene>
<feature type="compositionally biased region" description="Basic and acidic residues" evidence="1">
    <location>
        <begin position="851"/>
        <end position="873"/>
    </location>
</feature>
<feature type="compositionally biased region" description="Polar residues" evidence="1">
    <location>
        <begin position="778"/>
        <end position="787"/>
    </location>
</feature>
<evidence type="ECO:0000313" key="2">
    <source>
        <dbReference type="EMBL" id="CAF9932210.1"/>
    </source>
</evidence>
<feature type="compositionally biased region" description="Low complexity" evidence="1">
    <location>
        <begin position="838"/>
        <end position="850"/>
    </location>
</feature>
<evidence type="ECO:0000256" key="1">
    <source>
        <dbReference type="SAM" id="MobiDB-lite"/>
    </source>
</evidence>
<comment type="caution">
    <text evidence="2">The sequence shown here is derived from an EMBL/GenBank/DDBJ whole genome shotgun (WGS) entry which is preliminary data.</text>
</comment>
<feature type="compositionally biased region" description="Low complexity" evidence="1">
    <location>
        <begin position="921"/>
        <end position="932"/>
    </location>
</feature>
<dbReference type="OrthoDB" id="5382203at2759"/>
<evidence type="ECO:0008006" key="4">
    <source>
        <dbReference type="Google" id="ProtNLM"/>
    </source>
</evidence>
<evidence type="ECO:0000313" key="3">
    <source>
        <dbReference type="Proteomes" id="UP000664169"/>
    </source>
</evidence>
<proteinExistence type="predicted"/>
<feature type="compositionally biased region" description="Basic and acidic residues" evidence="1">
    <location>
        <begin position="1126"/>
        <end position="1141"/>
    </location>
</feature>
<feature type="compositionally biased region" description="Pro residues" evidence="1">
    <location>
        <begin position="1325"/>
        <end position="1340"/>
    </location>
</feature>
<feature type="compositionally biased region" description="Basic residues" evidence="1">
    <location>
        <begin position="1352"/>
        <end position="1361"/>
    </location>
</feature>
<accession>A0A8H3IXB1</accession>
<feature type="compositionally biased region" description="Polar residues" evidence="1">
    <location>
        <begin position="1013"/>
        <end position="1034"/>
    </location>
</feature>
<keyword evidence="3" id="KW-1185">Reference proteome</keyword>
<feature type="region of interest" description="Disordered" evidence="1">
    <location>
        <begin position="539"/>
        <end position="560"/>
    </location>
</feature>
<feature type="compositionally biased region" description="Polar residues" evidence="1">
    <location>
        <begin position="807"/>
        <end position="828"/>
    </location>
</feature>
<feature type="region of interest" description="Disordered" evidence="1">
    <location>
        <begin position="639"/>
        <end position="873"/>
    </location>
</feature>
<sequence>MNHRNRGSDALAIDVAGGILTPERAPMSPSFSFVQVPPVSPEPAYIAAAAAANVATSEIANEFHVDLPEGASISPGSLHLLNTFLDRLLFNFLSYARCTTLSALRIGVSEVLRPRLAREAIAGADAELEEYLGGDVDELDSMDDQKAGGAWDINTAWKRARLRCMLYTRLGDMEEDEEEMFLQQENLQEGLPGSEMQAAVAIFLTSILEYIGEHALTVSAQAAYKRHETKASIESIRLPRVIVEEIDMEKNALNSLLGRLWRSWRASLRSPRTSVSRISGAGPRAFRGFSASSRSSVTNESNMLEEPDRVSSVVEEDASVDPSEIPLPMTMYDVDEIEVPGFSTEYFQYSRKTYGQLRPLSMLAPAGIYVVDEDDQTLSTIHDHSDDDDQTTSPTISYLQRPRASSLPLPPTPLFVHTHSLSDTLISTSPKELSKLNGLEDSANPIIDMAGNSVAIIGDYAIPKANSLPVTPRPGSVSSPGYRRSTADQSFYHEDELEHDADPTDDVLQFDRNDYEIGEHEHLNLGNRISTVEPTKNLSGSFGSPSLPTKHSETFGSTTAVSPLIGPASVHSGAVSPLEADFSRHDVSPINDDDSDYTSGRKKSTGKATSPIPPATGASIAAITSSIAIASAAMATKTMGSTAEASHERTAERALPEDQAAPRANQGRQRLREGPTIQDYTKEEHREAYVIPQDSNYLAGLPQETPKYKTDSERRKRQPVEKTLAKPTASSNLPSLRESSEAPYTKQPFAEPHSPTRQQPVSRKAVPVAKTPSDAYQHRQTSNITADSEQHENSWPVVSSIPAREPVSSSRVSDTNSRVVNSMRSPTSKAKGRVGSLSSPNRDSSFSASSSDDRKSANYDRHSRSSASDSHRDFDQLIKSGETLQYTLTPQNMREIEENVPAALQIRSRFNLTLPEQNRVPQASSHSPSPQSMNGLRSNPMSELPASNFVSHSGSTMKRGPQLVAKDARMERTDTSDLKDFFLHTSPEGGAPNGVAPKPGPRMASKASKLLGSENSQRQPLNISPSSSIQSGATKNKPKFEPREAKVNKGQDDTVMLAEFFRQGPPGAHASQVKPGFEDMNTRLRQAPSVASTQDSFMTKSVQSSTNSRVGLLDSARTMSNTSKHTQGERRMAQASDERVGPVRKQRHVRDPYPIDTDSEDENNAHTPTVGRGEDKEESLLDFLRNAEPPAEIQSAAPPPVVFTSRMKDNIKKSGASTIKSKFGSTSKKNFSQNMANATRSVSSPAITSQNYQSGNVYPGTSSRLNAVRQPFVDPNSQTYRTELYKGPIPRMTGNGVRQARKLARDSREDSTSVRELADFLRNTAPPPTIPTQPPLPPIPSRGEAGGFTRMFSRRKKSVLA</sequence>
<feature type="region of interest" description="Disordered" evidence="1">
    <location>
        <begin position="1089"/>
        <end position="1175"/>
    </location>
</feature>
<protein>
    <recommendedName>
        <fullName evidence="4">Flo11</fullName>
    </recommendedName>
</protein>
<organism evidence="2 3">
    <name type="scientific">Gomphillus americanus</name>
    <dbReference type="NCBI Taxonomy" id="1940652"/>
    <lineage>
        <taxon>Eukaryota</taxon>
        <taxon>Fungi</taxon>
        <taxon>Dikarya</taxon>
        <taxon>Ascomycota</taxon>
        <taxon>Pezizomycotina</taxon>
        <taxon>Lecanoromycetes</taxon>
        <taxon>OSLEUM clade</taxon>
        <taxon>Ostropomycetidae</taxon>
        <taxon>Ostropales</taxon>
        <taxon>Graphidaceae</taxon>
        <taxon>Gomphilloideae</taxon>
        <taxon>Gomphillus</taxon>
    </lineage>
</organism>
<feature type="compositionally biased region" description="Basic and acidic residues" evidence="1">
    <location>
        <begin position="706"/>
        <end position="724"/>
    </location>
</feature>
<feature type="compositionally biased region" description="Polar residues" evidence="1">
    <location>
        <begin position="1089"/>
        <end position="1109"/>
    </location>
</feature>
<reference evidence="2" key="1">
    <citation type="submission" date="2021-03" db="EMBL/GenBank/DDBJ databases">
        <authorList>
            <person name="Tagirdzhanova G."/>
        </authorList>
    </citation>
    <scope>NUCLEOTIDE SEQUENCE</scope>
</reference>
<feature type="region of interest" description="Disordered" evidence="1">
    <location>
        <begin position="917"/>
        <end position="945"/>
    </location>
</feature>
<dbReference type="EMBL" id="CAJPDQ010000043">
    <property type="protein sequence ID" value="CAF9932210.1"/>
    <property type="molecule type" value="Genomic_DNA"/>
</dbReference>
<feature type="region of interest" description="Disordered" evidence="1">
    <location>
        <begin position="580"/>
        <end position="616"/>
    </location>
</feature>
<feature type="compositionally biased region" description="Basic and acidic residues" evidence="1">
    <location>
        <begin position="645"/>
        <end position="656"/>
    </location>
</feature>
<feature type="region of interest" description="Disordered" evidence="1">
    <location>
        <begin position="1322"/>
        <end position="1361"/>
    </location>
</feature>
<feature type="region of interest" description="Disordered" evidence="1">
    <location>
        <begin position="289"/>
        <end position="326"/>
    </location>
</feature>